<feature type="domain" description="HTH araC/xylS-type" evidence="4">
    <location>
        <begin position="81"/>
        <end position="179"/>
    </location>
</feature>
<proteinExistence type="predicted"/>
<dbReference type="Gene3D" id="1.10.10.60">
    <property type="entry name" value="Homeodomain-like"/>
    <property type="match status" value="1"/>
</dbReference>
<dbReference type="GO" id="GO:0046872">
    <property type="term" value="F:metal ion binding"/>
    <property type="evidence" value="ECO:0007669"/>
    <property type="project" value="InterPro"/>
</dbReference>
<dbReference type="PANTHER" id="PTHR43280">
    <property type="entry name" value="ARAC-FAMILY TRANSCRIPTIONAL REGULATOR"/>
    <property type="match status" value="1"/>
</dbReference>
<dbReference type="AlphaFoldDB" id="A0A832G216"/>
<dbReference type="GO" id="GO:0003700">
    <property type="term" value="F:DNA-binding transcription factor activity"/>
    <property type="evidence" value="ECO:0007669"/>
    <property type="project" value="InterPro"/>
</dbReference>
<keyword evidence="1" id="KW-0805">Transcription regulation</keyword>
<evidence type="ECO:0000256" key="3">
    <source>
        <dbReference type="ARBA" id="ARBA00023163"/>
    </source>
</evidence>
<organism evidence="5">
    <name type="scientific">Ignavibacterium album</name>
    <dbReference type="NCBI Taxonomy" id="591197"/>
    <lineage>
        <taxon>Bacteria</taxon>
        <taxon>Pseudomonadati</taxon>
        <taxon>Ignavibacteriota</taxon>
        <taxon>Ignavibacteria</taxon>
        <taxon>Ignavibacteriales</taxon>
        <taxon>Ignavibacteriaceae</taxon>
        <taxon>Ignavibacterium</taxon>
    </lineage>
</organism>
<dbReference type="SUPFAM" id="SSF46689">
    <property type="entry name" value="Homeodomain-like"/>
    <property type="match status" value="1"/>
</dbReference>
<dbReference type="InterPro" id="IPR036163">
    <property type="entry name" value="HMA_dom_sf"/>
</dbReference>
<name>A0A832G216_9BACT</name>
<dbReference type="SMART" id="SM00342">
    <property type="entry name" value="HTH_ARAC"/>
    <property type="match status" value="1"/>
</dbReference>
<dbReference type="InterPro" id="IPR009057">
    <property type="entry name" value="Homeodomain-like_sf"/>
</dbReference>
<dbReference type="GO" id="GO:0043565">
    <property type="term" value="F:sequence-specific DNA binding"/>
    <property type="evidence" value="ECO:0007669"/>
    <property type="project" value="InterPro"/>
</dbReference>
<evidence type="ECO:0000313" key="5">
    <source>
        <dbReference type="EMBL" id="HGT48654.1"/>
    </source>
</evidence>
<dbReference type="Pfam" id="PF12833">
    <property type="entry name" value="HTH_18"/>
    <property type="match status" value="1"/>
</dbReference>
<accession>A0A832G216</accession>
<dbReference type="SUPFAM" id="SSF55008">
    <property type="entry name" value="HMA, heavy metal-associated domain"/>
    <property type="match status" value="1"/>
</dbReference>
<dbReference type="Gene3D" id="3.30.70.100">
    <property type="match status" value="1"/>
</dbReference>
<dbReference type="InterPro" id="IPR018060">
    <property type="entry name" value="HTH_AraC"/>
</dbReference>
<evidence type="ECO:0000256" key="1">
    <source>
        <dbReference type="ARBA" id="ARBA00023015"/>
    </source>
</evidence>
<keyword evidence="2" id="KW-0238">DNA-binding</keyword>
<evidence type="ECO:0000259" key="4">
    <source>
        <dbReference type="PROSITE" id="PS01124"/>
    </source>
</evidence>
<sequence length="191" mass="22099">MEQATIHIKNMVCNRCIKVVKEELENLGYQVNSIILGEATIQSTGKINFDLINKVLTENGFELIDSRQSRIIEKIKITVIETIRDMAEEKLKNISFTDLLQENLNLSYQYLSTLFSSSEGITIEKYIILQKIEKVKELIVYDELSFSEIAYRLDYSSVQHLSSQFKKITGLTPSHFKKIKSFKRNPLDKII</sequence>
<dbReference type="PANTHER" id="PTHR43280:SF2">
    <property type="entry name" value="HTH-TYPE TRANSCRIPTIONAL REGULATOR EXSA"/>
    <property type="match status" value="1"/>
</dbReference>
<dbReference type="PROSITE" id="PS01124">
    <property type="entry name" value="HTH_ARAC_FAMILY_2"/>
    <property type="match status" value="1"/>
</dbReference>
<comment type="caution">
    <text evidence="5">The sequence shown here is derived from an EMBL/GenBank/DDBJ whole genome shotgun (WGS) entry which is preliminary data.</text>
</comment>
<reference evidence="5" key="1">
    <citation type="journal article" date="2020" name="mSystems">
        <title>Genome- and Community-Level Interaction Insights into Carbon Utilization and Element Cycling Functions of Hydrothermarchaeota in Hydrothermal Sediment.</title>
        <authorList>
            <person name="Zhou Z."/>
            <person name="Liu Y."/>
            <person name="Xu W."/>
            <person name="Pan J."/>
            <person name="Luo Z.H."/>
            <person name="Li M."/>
        </authorList>
    </citation>
    <scope>NUCLEOTIDE SEQUENCE [LARGE SCALE GENOMIC DNA]</scope>
    <source>
        <strain evidence="5">SpSt-500</strain>
    </source>
</reference>
<evidence type="ECO:0000256" key="2">
    <source>
        <dbReference type="ARBA" id="ARBA00023125"/>
    </source>
</evidence>
<gene>
    <name evidence="5" type="ORF">ENS56_11505</name>
</gene>
<dbReference type="EMBL" id="DSVI01000018">
    <property type="protein sequence ID" value="HGT48654.1"/>
    <property type="molecule type" value="Genomic_DNA"/>
</dbReference>
<keyword evidence="3" id="KW-0804">Transcription</keyword>
<protein>
    <submittedName>
        <fullName evidence="5">Helix-turn-helix domain-containing protein</fullName>
    </submittedName>
</protein>